<gene>
    <name evidence="1" type="ORF">GCM10023175_24400</name>
</gene>
<keyword evidence="2" id="KW-1185">Reference proteome</keyword>
<dbReference type="EMBL" id="BAABGT010000030">
    <property type="protein sequence ID" value="GAA4545149.1"/>
    <property type="molecule type" value="Genomic_DNA"/>
</dbReference>
<accession>A0ABP8RQH6</accession>
<dbReference type="Proteomes" id="UP001501598">
    <property type="component" value="Unassembled WGS sequence"/>
</dbReference>
<organism evidence="1 2">
    <name type="scientific">Pseudonocardia xishanensis</name>
    <dbReference type="NCBI Taxonomy" id="630995"/>
    <lineage>
        <taxon>Bacteria</taxon>
        <taxon>Bacillati</taxon>
        <taxon>Actinomycetota</taxon>
        <taxon>Actinomycetes</taxon>
        <taxon>Pseudonocardiales</taxon>
        <taxon>Pseudonocardiaceae</taxon>
        <taxon>Pseudonocardia</taxon>
    </lineage>
</organism>
<dbReference type="RefSeq" id="WP_345416207.1">
    <property type="nucleotide sequence ID" value="NZ_BAABGT010000030.1"/>
</dbReference>
<evidence type="ECO:0000313" key="1">
    <source>
        <dbReference type="EMBL" id="GAA4545149.1"/>
    </source>
</evidence>
<name>A0ABP8RQH6_9PSEU</name>
<evidence type="ECO:0008006" key="3">
    <source>
        <dbReference type="Google" id="ProtNLM"/>
    </source>
</evidence>
<protein>
    <recommendedName>
        <fullName evidence="3">YCII-related domain-containing protein</fullName>
    </recommendedName>
</protein>
<proteinExistence type="predicted"/>
<comment type="caution">
    <text evidence="1">The sequence shown here is derived from an EMBL/GenBank/DDBJ whole genome shotgun (WGS) entry which is preliminary data.</text>
</comment>
<sequence>MQGFAAAAAERPGVGMAVRDEVTAEGIAEAMTEEGQFPTAADLPPTTMVGYLRVRLDEDEGATLLAADGLWGPLQDPWFEVSRGLLMEEWVGVDRRAGGRSGAADVPTPRGRAT</sequence>
<reference evidence="2" key="1">
    <citation type="journal article" date="2019" name="Int. J. Syst. Evol. Microbiol.">
        <title>The Global Catalogue of Microorganisms (GCM) 10K type strain sequencing project: providing services to taxonomists for standard genome sequencing and annotation.</title>
        <authorList>
            <consortium name="The Broad Institute Genomics Platform"/>
            <consortium name="The Broad Institute Genome Sequencing Center for Infectious Disease"/>
            <person name="Wu L."/>
            <person name="Ma J."/>
        </authorList>
    </citation>
    <scope>NUCLEOTIDE SEQUENCE [LARGE SCALE GENOMIC DNA]</scope>
    <source>
        <strain evidence="2">JCM 17906</strain>
    </source>
</reference>
<evidence type="ECO:0000313" key="2">
    <source>
        <dbReference type="Proteomes" id="UP001501598"/>
    </source>
</evidence>